<evidence type="ECO:0000313" key="1">
    <source>
        <dbReference type="EMBL" id="QDZ09614.1"/>
    </source>
</evidence>
<keyword evidence="2" id="KW-1185">Reference proteome</keyword>
<protein>
    <submittedName>
        <fullName evidence="1">Uncharacterized protein</fullName>
    </submittedName>
</protein>
<dbReference type="RefSeq" id="WP_146288423.1">
    <property type="nucleotide sequence ID" value="NZ_CP042304.1"/>
</dbReference>
<sequence>MDNFFRLAGALALVAVLAGCVARPVGDFGRAAPSWTHDTAMPAAGNFIAGNRGEPVSSFNKTDQEDEMHDRVWRFLVAVHAKDWQFDGAVELQRTRIVRPRDERFTIERYYNWLKTTQYQSSRTRYATVGRHVTADIDTLPTTFTAICKVIEIDRQRAIAYGGLGHDLPPRLAEEVAARKYENDAFIDWFVRALNYRYSSYDYALDNLLVETPHEQSLAVDEALRRMAVFLNRANRRDFCASPGGHPGGGGGVVIPSRFQNIGDTEIVLPK</sequence>
<gene>
    <name evidence="1" type="ORF">FPZ08_01925</name>
</gene>
<proteinExistence type="predicted"/>
<dbReference type="Proteomes" id="UP000315364">
    <property type="component" value="Chromosome"/>
</dbReference>
<accession>A0A5B8LPU6</accession>
<dbReference type="PROSITE" id="PS51257">
    <property type="entry name" value="PROKAR_LIPOPROTEIN"/>
    <property type="match status" value="1"/>
</dbReference>
<dbReference type="AlphaFoldDB" id="A0A5B8LPU6"/>
<dbReference type="EMBL" id="CP042304">
    <property type="protein sequence ID" value="QDZ09614.1"/>
    <property type="molecule type" value="Genomic_DNA"/>
</dbReference>
<dbReference type="KEGG" id="dea:FPZ08_01925"/>
<reference evidence="1 2" key="1">
    <citation type="submission" date="2019-07" db="EMBL/GenBank/DDBJ databases">
        <title>Full genome sequence of Devosia sp. Gsoil 520.</title>
        <authorList>
            <person name="Im W.-T."/>
        </authorList>
    </citation>
    <scope>NUCLEOTIDE SEQUENCE [LARGE SCALE GENOMIC DNA]</scope>
    <source>
        <strain evidence="1 2">Gsoil 520</strain>
    </source>
</reference>
<name>A0A5B8LPU6_9HYPH</name>
<evidence type="ECO:0000313" key="2">
    <source>
        <dbReference type="Proteomes" id="UP000315364"/>
    </source>
</evidence>
<dbReference type="OrthoDB" id="8478167at2"/>
<organism evidence="1 2">
    <name type="scientific">Devosia ginsengisoli</name>
    <dbReference type="NCBI Taxonomy" id="400770"/>
    <lineage>
        <taxon>Bacteria</taxon>
        <taxon>Pseudomonadati</taxon>
        <taxon>Pseudomonadota</taxon>
        <taxon>Alphaproteobacteria</taxon>
        <taxon>Hyphomicrobiales</taxon>
        <taxon>Devosiaceae</taxon>
        <taxon>Devosia</taxon>
    </lineage>
</organism>